<evidence type="ECO:0000313" key="2">
    <source>
        <dbReference type="EMBL" id="CCM05090.1"/>
    </source>
</evidence>
<proteinExistence type="predicted"/>
<dbReference type="PROSITE" id="PS00028">
    <property type="entry name" value="ZINC_FINGER_C2H2_1"/>
    <property type="match status" value="1"/>
</dbReference>
<dbReference type="AlphaFoldDB" id="J4GUN6"/>
<dbReference type="InterPro" id="IPR013087">
    <property type="entry name" value="Znf_C2H2_type"/>
</dbReference>
<dbReference type="EMBL" id="HE797179">
    <property type="protein sequence ID" value="CCM05090.1"/>
    <property type="molecule type" value="Genomic_DNA"/>
</dbReference>
<dbReference type="GeneID" id="24100001"/>
<feature type="domain" description="C2H2-type" evidence="1">
    <location>
        <begin position="36"/>
        <end position="57"/>
    </location>
</feature>
<evidence type="ECO:0000259" key="1">
    <source>
        <dbReference type="PROSITE" id="PS00028"/>
    </source>
</evidence>
<accession>J4GUN6</accession>
<protein>
    <recommendedName>
        <fullName evidence="1">C2H2-type domain-containing protein</fullName>
    </recommendedName>
</protein>
<dbReference type="InParanoid" id="J4GUN6"/>
<name>J4GUN6_9APHY</name>
<sequence>MPHRDSFCPPCLLDFPSSDALYDHFASADESLHPKCPSCAAAFVNVLALWKHQGSVHRRHTHTVASGAIPRAQRADPSRMLMSRAEAVMLPIRVPRDPLIPS</sequence>
<reference evidence="2 3" key="1">
    <citation type="journal article" date="2012" name="Appl. Environ. Microbiol.">
        <title>Short-read sequencing for genomic analysis of the brown rot fungus Fibroporia radiculosa.</title>
        <authorList>
            <person name="Tang J.D."/>
            <person name="Perkins A.D."/>
            <person name="Sonstegard T.S."/>
            <person name="Schroeder S.G."/>
            <person name="Burgess S.C."/>
            <person name="Diehl S.V."/>
        </authorList>
    </citation>
    <scope>NUCLEOTIDE SEQUENCE [LARGE SCALE GENOMIC DNA]</scope>
    <source>
        <strain evidence="2 3">TFFH 294</strain>
    </source>
</reference>
<gene>
    <name evidence="2" type="ORF">FIBRA_07297</name>
</gene>
<keyword evidence="3" id="KW-1185">Reference proteome</keyword>
<organism evidence="2 3">
    <name type="scientific">Fibroporia radiculosa</name>
    <dbReference type="NCBI Taxonomy" id="599839"/>
    <lineage>
        <taxon>Eukaryota</taxon>
        <taxon>Fungi</taxon>
        <taxon>Dikarya</taxon>
        <taxon>Basidiomycota</taxon>
        <taxon>Agaricomycotina</taxon>
        <taxon>Agaricomycetes</taxon>
        <taxon>Polyporales</taxon>
        <taxon>Fibroporiaceae</taxon>
        <taxon>Fibroporia</taxon>
    </lineage>
</organism>
<dbReference type="RefSeq" id="XP_012184373.1">
    <property type="nucleotide sequence ID" value="XM_012328983.1"/>
</dbReference>
<evidence type="ECO:0000313" key="3">
    <source>
        <dbReference type="Proteomes" id="UP000006352"/>
    </source>
</evidence>
<dbReference type="HOGENOM" id="CLU_2277523_0_0_1"/>
<dbReference type="Proteomes" id="UP000006352">
    <property type="component" value="Unassembled WGS sequence"/>
</dbReference>